<feature type="domain" description="Protein kinase" evidence="1">
    <location>
        <begin position="1"/>
        <end position="303"/>
    </location>
</feature>
<dbReference type="EMBL" id="JAKEKT020000045">
    <property type="protein sequence ID" value="KAL1640939.1"/>
    <property type="molecule type" value="Genomic_DNA"/>
</dbReference>
<keyword evidence="3" id="KW-1185">Reference proteome</keyword>
<reference evidence="2 3" key="1">
    <citation type="journal article" date="2023" name="Plant Dis.">
        <title>First Report of Diplodia intermedia Causing Canker and Dieback Diseases on Apple Trees in Canada.</title>
        <authorList>
            <person name="Ellouze W."/>
            <person name="Ilyukhin E."/>
            <person name="Sulman M."/>
            <person name="Ali S."/>
        </authorList>
    </citation>
    <scope>NUCLEOTIDE SEQUENCE [LARGE SCALE GENOMIC DNA]</scope>
    <source>
        <strain evidence="2 3">M45-28</strain>
    </source>
</reference>
<dbReference type="SUPFAM" id="SSF56112">
    <property type="entry name" value="Protein kinase-like (PK-like)"/>
    <property type="match status" value="1"/>
</dbReference>
<dbReference type="InterPro" id="IPR011009">
    <property type="entry name" value="Kinase-like_dom_sf"/>
</dbReference>
<dbReference type="Pfam" id="PF00069">
    <property type="entry name" value="Pkinase"/>
    <property type="match status" value="1"/>
</dbReference>
<evidence type="ECO:0000313" key="2">
    <source>
        <dbReference type="EMBL" id="KAL1640939.1"/>
    </source>
</evidence>
<organism evidence="2 3">
    <name type="scientific">Diplodia intermedia</name>
    <dbReference type="NCBI Taxonomy" id="856260"/>
    <lineage>
        <taxon>Eukaryota</taxon>
        <taxon>Fungi</taxon>
        <taxon>Dikarya</taxon>
        <taxon>Ascomycota</taxon>
        <taxon>Pezizomycotina</taxon>
        <taxon>Dothideomycetes</taxon>
        <taxon>Dothideomycetes incertae sedis</taxon>
        <taxon>Botryosphaeriales</taxon>
        <taxon>Botryosphaeriaceae</taxon>
        <taxon>Diplodia</taxon>
    </lineage>
</organism>
<gene>
    <name evidence="2" type="ORF">SLS58_006555</name>
</gene>
<name>A0ABR3TMS6_9PEZI</name>
<comment type="caution">
    <text evidence="2">The sequence shown here is derived from an EMBL/GenBank/DDBJ whole genome shotgun (WGS) entry which is preliminary data.</text>
</comment>
<dbReference type="PANTHER" id="PTHR24347">
    <property type="entry name" value="SERINE/THREONINE-PROTEIN KINASE"/>
    <property type="match status" value="1"/>
</dbReference>
<dbReference type="PROSITE" id="PS50011">
    <property type="entry name" value="PROTEIN_KINASE_DOM"/>
    <property type="match status" value="1"/>
</dbReference>
<dbReference type="Proteomes" id="UP001521184">
    <property type="component" value="Unassembled WGS sequence"/>
</dbReference>
<evidence type="ECO:0000259" key="1">
    <source>
        <dbReference type="PROSITE" id="PS50011"/>
    </source>
</evidence>
<evidence type="ECO:0000313" key="3">
    <source>
        <dbReference type="Proteomes" id="UP001521184"/>
    </source>
</evidence>
<dbReference type="SMART" id="SM00220">
    <property type="entry name" value="S_TKc"/>
    <property type="match status" value="1"/>
</dbReference>
<dbReference type="Gene3D" id="1.10.510.10">
    <property type="entry name" value="Transferase(Phosphotransferase) domain 1"/>
    <property type="match status" value="1"/>
</dbReference>
<dbReference type="InterPro" id="IPR000719">
    <property type="entry name" value="Prot_kinase_dom"/>
</dbReference>
<sequence>MLPFAAKQARRLTTKTPSVPTEFVGVSGQRVGNQRYILKDIPESNFKYSQEMQDSLRECPNIRLFQDMVAEQPMFIYPYLSDDLLSLAREGLPLTTTKRILKDVLRGLDALHSQDIVHTDVKANNILINRREGSHGMAIDEVQLADIEDAAHVPPESTIVGLQAGNIMWRSPEAHMEAPLSKPSDIFSFGIVCIYAVLQRVIFAVGEEELAEGEEALAVVLERQTSYFGDEDGMNGLLEYLAASPWCEVLQILRQGFSKDNPRMPFSLWKGVDSDFKNLIGGLTNLDPRKRLSAHEALSHKWFADV</sequence>
<proteinExistence type="predicted"/>
<dbReference type="InterPro" id="IPR008271">
    <property type="entry name" value="Ser/Thr_kinase_AS"/>
</dbReference>
<dbReference type="PROSITE" id="PS00108">
    <property type="entry name" value="PROTEIN_KINASE_ST"/>
    <property type="match status" value="1"/>
</dbReference>
<accession>A0ABR3TMS6</accession>
<protein>
    <recommendedName>
        <fullName evidence="1">Protein kinase domain-containing protein</fullName>
    </recommendedName>
</protein>